<dbReference type="SUPFAM" id="SSF90123">
    <property type="entry name" value="ABC transporter transmembrane region"/>
    <property type="match status" value="1"/>
</dbReference>
<dbReference type="Gene3D" id="1.20.1560.10">
    <property type="entry name" value="ABC transporter type 1, transmembrane domain"/>
    <property type="match status" value="1"/>
</dbReference>
<dbReference type="SUPFAM" id="SSF52540">
    <property type="entry name" value="P-loop containing nucleoside triphosphate hydrolases"/>
    <property type="match status" value="1"/>
</dbReference>
<dbReference type="PROSITE" id="PS50893">
    <property type="entry name" value="ABC_TRANSPORTER_2"/>
    <property type="match status" value="1"/>
</dbReference>
<keyword evidence="6 7" id="KW-0472">Membrane</keyword>
<evidence type="ECO:0000256" key="2">
    <source>
        <dbReference type="ARBA" id="ARBA00022692"/>
    </source>
</evidence>
<sequence length="588" mass="65033">MKKNNYFTCFQDAFSILYRVDKRPVIILAVALLASVPVMPAELWLVKSLIDRIQVWTATDPVGQILVVAAWLGVIMLVSNIALGVQIPLAMTRLMELGTLEEQRMLLKKTSLLPIAAVESPEMKDLRERALQISLYDIYSTGVQVLQMSLQLGILIAVMLIFGQWIPVTAVMLAAVLLSVVSSKTSKSLENLARIQTPDRRLLRHYAELMTERNGAKEIRLFGLGRLLTERWTRILEQQSSETTKAVRSSELRKIGPELLMALIGGLLLALVVLMPGANKLTAGDFALLFMALTMLLSQLPDLIGQIVAMRKQYMKWEDFRAYLDLEEENLTRADSLNSEESLDSLQLQVSELSFRYPGASRDTLSGVSFTIPPGCRAALVGENGSGKSTLIKLLLGLYPPNEGEIIWRGSKNGQVTKAMATDGPISVVFQDFTRLYLNLRENVALGKLTAIGQDALLQSSLQSAGSSFSDLNIQFGAPFGGIEPSGGEWQKIATARAMLRDANFVFFDEPTAALDPQAEKEAFELFLRVTKGRSALLVTHRLGAAKLADLIIVMKDGRLVEQGTHDELMQRSGPYSHMFNLQASWYL</sequence>
<protein>
    <submittedName>
        <fullName evidence="10">ABC-type multidrug transport system fused ATPase/permease subunit</fullName>
    </submittedName>
</protein>
<proteinExistence type="predicted"/>
<evidence type="ECO:0000259" key="8">
    <source>
        <dbReference type="PROSITE" id="PS50893"/>
    </source>
</evidence>
<evidence type="ECO:0000313" key="10">
    <source>
        <dbReference type="EMBL" id="MBP1990880.1"/>
    </source>
</evidence>
<evidence type="ECO:0000256" key="7">
    <source>
        <dbReference type="SAM" id="Phobius"/>
    </source>
</evidence>
<feature type="transmembrane region" description="Helical" evidence="7">
    <location>
        <begin position="25"/>
        <end position="45"/>
    </location>
</feature>
<dbReference type="InterPro" id="IPR011527">
    <property type="entry name" value="ABC1_TM_dom"/>
</dbReference>
<dbReference type="InterPro" id="IPR027417">
    <property type="entry name" value="P-loop_NTPase"/>
</dbReference>
<evidence type="ECO:0000259" key="9">
    <source>
        <dbReference type="PROSITE" id="PS50929"/>
    </source>
</evidence>
<accession>A0ABS4IUW9</accession>
<dbReference type="PANTHER" id="PTHR24221">
    <property type="entry name" value="ATP-BINDING CASSETTE SUB-FAMILY B"/>
    <property type="match status" value="1"/>
</dbReference>
<dbReference type="InterPro" id="IPR003439">
    <property type="entry name" value="ABC_transporter-like_ATP-bd"/>
</dbReference>
<dbReference type="InterPro" id="IPR039421">
    <property type="entry name" value="Type_1_exporter"/>
</dbReference>
<feature type="transmembrane region" description="Helical" evidence="7">
    <location>
        <begin position="255"/>
        <end position="274"/>
    </location>
</feature>
<keyword evidence="4" id="KW-0067">ATP-binding</keyword>
<dbReference type="PROSITE" id="PS50929">
    <property type="entry name" value="ABC_TM1F"/>
    <property type="match status" value="1"/>
</dbReference>
<evidence type="ECO:0000256" key="6">
    <source>
        <dbReference type="ARBA" id="ARBA00023136"/>
    </source>
</evidence>
<dbReference type="Gene3D" id="3.40.50.300">
    <property type="entry name" value="P-loop containing nucleotide triphosphate hydrolases"/>
    <property type="match status" value="1"/>
</dbReference>
<evidence type="ECO:0000256" key="4">
    <source>
        <dbReference type="ARBA" id="ARBA00022840"/>
    </source>
</evidence>
<evidence type="ECO:0000256" key="3">
    <source>
        <dbReference type="ARBA" id="ARBA00022741"/>
    </source>
</evidence>
<dbReference type="InterPro" id="IPR003593">
    <property type="entry name" value="AAA+_ATPase"/>
</dbReference>
<keyword evidence="3" id="KW-0547">Nucleotide-binding</keyword>
<feature type="transmembrane region" description="Helical" evidence="7">
    <location>
        <begin position="154"/>
        <end position="181"/>
    </location>
</feature>
<dbReference type="SMART" id="SM00382">
    <property type="entry name" value="AAA"/>
    <property type="match status" value="1"/>
</dbReference>
<feature type="domain" description="ABC transporter" evidence="8">
    <location>
        <begin position="348"/>
        <end position="582"/>
    </location>
</feature>
<gene>
    <name evidence="10" type="ORF">J2Z66_002486</name>
</gene>
<dbReference type="Pfam" id="PF00005">
    <property type="entry name" value="ABC_tran"/>
    <property type="match status" value="1"/>
</dbReference>
<evidence type="ECO:0000256" key="5">
    <source>
        <dbReference type="ARBA" id="ARBA00022989"/>
    </source>
</evidence>
<dbReference type="InterPro" id="IPR036640">
    <property type="entry name" value="ABC1_TM_sf"/>
</dbReference>
<reference evidence="10 11" key="1">
    <citation type="submission" date="2021-03" db="EMBL/GenBank/DDBJ databases">
        <title>Genomic Encyclopedia of Type Strains, Phase IV (KMG-IV): sequencing the most valuable type-strain genomes for metagenomic binning, comparative biology and taxonomic classification.</title>
        <authorList>
            <person name="Goeker M."/>
        </authorList>
    </citation>
    <scope>NUCLEOTIDE SEQUENCE [LARGE SCALE GENOMIC DNA]</scope>
    <source>
        <strain evidence="10 11">DSM 26048</strain>
    </source>
</reference>
<dbReference type="PANTHER" id="PTHR24221:SF654">
    <property type="entry name" value="ATP-BINDING CASSETTE SUB-FAMILY B MEMBER 6"/>
    <property type="match status" value="1"/>
</dbReference>
<feature type="transmembrane region" description="Helical" evidence="7">
    <location>
        <begin position="286"/>
        <end position="309"/>
    </location>
</feature>
<keyword evidence="5 7" id="KW-1133">Transmembrane helix</keyword>
<comment type="subcellular location">
    <subcellularLocation>
        <location evidence="1">Cell membrane</location>
        <topology evidence="1">Multi-pass membrane protein</topology>
    </subcellularLocation>
</comment>
<dbReference type="Proteomes" id="UP001519287">
    <property type="component" value="Unassembled WGS sequence"/>
</dbReference>
<comment type="caution">
    <text evidence="10">The sequence shown here is derived from an EMBL/GenBank/DDBJ whole genome shotgun (WGS) entry which is preliminary data.</text>
</comment>
<dbReference type="RefSeq" id="WP_245375474.1">
    <property type="nucleotide sequence ID" value="NZ_JAGGLB010000006.1"/>
</dbReference>
<organism evidence="10 11">
    <name type="scientific">Paenibacillus eucommiae</name>
    <dbReference type="NCBI Taxonomy" id="1355755"/>
    <lineage>
        <taxon>Bacteria</taxon>
        <taxon>Bacillati</taxon>
        <taxon>Bacillota</taxon>
        <taxon>Bacilli</taxon>
        <taxon>Bacillales</taxon>
        <taxon>Paenibacillaceae</taxon>
        <taxon>Paenibacillus</taxon>
    </lineage>
</organism>
<feature type="domain" description="ABC transmembrane type-1" evidence="9">
    <location>
        <begin position="26"/>
        <end position="312"/>
    </location>
</feature>
<dbReference type="CDD" id="cd03228">
    <property type="entry name" value="ABCC_MRP_Like"/>
    <property type="match status" value="1"/>
</dbReference>
<evidence type="ECO:0000256" key="1">
    <source>
        <dbReference type="ARBA" id="ARBA00004651"/>
    </source>
</evidence>
<feature type="transmembrane region" description="Helical" evidence="7">
    <location>
        <begin position="65"/>
        <end position="87"/>
    </location>
</feature>
<keyword evidence="2 7" id="KW-0812">Transmembrane</keyword>
<evidence type="ECO:0000313" key="11">
    <source>
        <dbReference type="Proteomes" id="UP001519287"/>
    </source>
</evidence>
<keyword evidence="11" id="KW-1185">Reference proteome</keyword>
<dbReference type="EMBL" id="JAGGLB010000006">
    <property type="protein sequence ID" value="MBP1990880.1"/>
    <property type="molecule type" value="Genomic_DNA"/>
</dbReference>
<name>A0ABS4IUW9_9BACL</name>